<comment type="caution">
    <text evidence="3">The sequence shown here is derived from an EMBL/GenBank/DDBJ whole genome shotgun (WGS) entry which is preliminary data.</text>
</comment>
<evidence type="ECO:0000256" key="2">
    <source>
        <dbReference type="SAM" id="Phobius"/>
    </source>
</evidence>
<name>A6G2J4_9BACT</name>
<sequence>MPTAATLPTQARSRRPERKRMSLASPMLGFAARMCATASSSLWKAELYT</sequence>
<reference evidence="3 4" key="1">
    <citation type="submission" date="2007-06" db="EMBL/GenBank/DDBJ databases">
        <authorList>
            <person name="Shimkets L."/>
            <person name="Ferriera S."/>
            <person name="Johnson J."/>
            <person name="Kravitz S."/>
            <person name="Beeson K."/>
            <person name="Sutton G."/>
            <person name="Rogers Y.-H."/>
            <person name="Friedman R."/>
            <person name="Frazier M."/>
            <person name="Venter J.C."/>
        </authorList>
    </citation>
    <scope>NUCLEOTIDE SEQUENCE [LARGE SCALE GENOMIC DNA]</scope>
    <source>
        <strain evidence="3 4">SIR-1</strain>
    </source>
</reference>
<keyword evidence="4" id="KW-1185">Reference proteome</keyword>
<keyword evidence="2" id="KW-0472">Membrane</keyword>
<keyword evidence="2" id="KW-1133">Transmembrane helix</keyword>
<feature type="compositionally biased region" description="Polar residues" evidence="1">
    <location>
        <begin position="1"/>
        <end position="11"/>
    </location>
</feature>
<feature type="transmembrane region" description="Helical" evidence="2">
    <location>
        <begin position="21"/>
        <end position="43"/>
    </location>
</feature>
<feature type="region of interest" description="Disordered" evidence="1">
    <location>
        <begin position="1"/>
        <end position="21"/>
    </location>
</feature>
<dbReference type="EMBL" id="ABCS01000015">
    <property type="protein sequence ID" value="EDM79931.1"/>
    <property type="molecule type" value="Genomic_DNA"/>
</dbReference>
<organism evidence="3 4">
    <name type="scientific">Plesiocystis pacifica SIR-1</name>
    <dbReference type="NCBI Taxonomy" id="391625"/>
    <lineage>
        <taxon>Bacteria</taxon>
        <taxon>Pseudomonadati</taxon>
        <taxon>Myxococcota</taxon>
        <taxon>Polyangia</taxon>
        <taxon>Nannocystales</taxon>
        <taxon>Nannocystaceae</taxon>
        <taxon>Plesiocystis</taxon>
    </lineage>
</organism>
<evidence type="ECO:0000256" key="1">
    <source>
        <dbReference type="SAM" id="MobiDB-lite"/>
    </source>
</evidence>
<proteinExistence type="predicted"/>
<gene>
    <name evidence="3" type="ORF">PPSIR1_22856</name>
</gene>
<evidence type="ECO:0000313" key="4">
    <source>
        <dbReference type="Proteomes" id="UP000005801"/>
    </source>
</evidence>
<keyword evidence="2" id="KW-0812">Transmembrane</keyword>
<evidence type="ECO:0000313" key="3">
    <source>
        <dbReference type="EMBL" id="EDM79931.1"/>
    </source>
</evidence>
<protein>
    <submittedName>
        <fullName evidence="3">Uncharacterized protein</fullName>
    </submittedName>
</protein>
<dbReference type="AlphaFoldDB" id="A6G2J4"/>
<dbReference type="Proteomes" id="UP000005801">
    <property type="component" value="Unassembled WGS sequence"/>
</dbReference>
<accession>A6G2J4</accession>